<keyword evidence="1" id="KW-0238">DNA-binding</keyword>
<evidence type="ECO:0000256" key="1">
    <source>
        <dbReference type="ARBA" id="ARBA00023125"/>
    </source>
</evidence>
<feature type="region of interest" description="Disordered" evidence="2">
    <location>
        <begin position="117"/>
        <end position="144"/>
    </location>
</feature>
<dbReference type="SMART" id="SM00530">
    <property type="entry name" value="HTH_XRE"/>
    <property type="match status" value="1"/>
</dbReference>
<accession>A0A0V8QAH5</accession>
<dbReference type="InterPro" id="IPR010982">
    <property type="entry name" value="Lambda_DNA-bd_dom_sf"/>
</dbReference>
<dbReference type="Gene3D" id="1.10.260.40">
    <property type="entry name" value="lambda repressor-like DNA-binding domains"/>
    <property type="match status" value="1"/>
</dbReference>
<dbReference type="GO" id="GO:0003677">
    <property type="term" value="F:DNA binding"/>
    <property type="evidence" value="ECO:0007669"/>
    <property type="project" value="UniProtKB-KW"/>
</dbReference>
<dbReference type="RefSeq" id="WP_058354212.1">
    <property type="nucleotide sequence ID" value="NZ_CABMMD010000214.1"/>
</dbReference>
<organism evidence="4 5">
    <name type="scientific">Acetivibrio ethanolgignens</name>
    <dbReference type="NCBI Taxonomy" id="290052"/>
    <lineage>
        <taxon>Bacteria</taxon>
        <taxon>Bacillati</taxon>
        <taxon>Bacillota</taxon>
        <taxon>Clostridia</taxon>
        <taxon>Eubacteriales</taxon>
        <taxon>Oscillospiraceae</taxon>
        <taxon>Acetivibrio</taxon>
    </lineage>
</organism>
<evidence type="ECO:0000313" key="4">
    <source>
        <dbReference type="EMBL" id="KSV57552.1"/>
    </source>
</evidence>
<sequence length="144" mass="17165">MSDLVLQGNLKRLRKYNGYTQKQLGDYLGITRQAYTHYELGDRVPNYVVLAKLAEFYKVSVDELLSSEEETSRLKKEEMESPYRYLPERERRLIEMLHELSEEEQEDLIIYLKRKVGRNKEREDRKSGRSNEMEGKGRSSVKKR</sequence>
<dbReference type="EMBL" id="LNAM01000214">
    <property type="protein sequence ID" value="KSV57552.1"/>
    <property type="molecule type" value="Genomic_DNA"/>
</dbReference>
<feature type="domain" description="HTH cro/C1-type" evidence="3">
    <location>
        <begin position="10"/>
        <end position="64"/>
    </location>
</feature>
<evidence type="ECO:0000259" key="3">
    <source>
        <dbReference type="PROSITE" id="PS50943"/>
    </source>
</evidence>
<comment type="caution">
    <text evidence="4">The sequence shown here is derived from an EMBL/GenBank/DDBJ whole genome shotgun (WGS) entry which is preliminary data.</text>
</comment>
<dbReference type="AlphaFoldDB" id="A0A0V8QAH5"/>
<dbReference type="PANTHER" id="PTHR46558:SF11">
    <property type="entry name" value="HTH-TYPE TRANSCRIPTIONAL REGULATOR XRE"/>
    <property type="match status" value="1"/>
</dbReference>
<dbReference type="SUPFAM" id="SSF47413">
    <property type="entry name" value="lambda repressor-like DNA-binding domains"/>
    <property type="match status" value="1"/>
</dbReference>
<dbReference type="OrthoDB" id="1856733at2"/>
<dbReference type="Pfam" id="PF01381">
    <property type="entry name" value="HTH_3"/>
    <property type="match status" value="1"/>
</dbReference>
<dbReference type="PROSITE" id="PS50943">
    <property type="entry name" value="HTH_CROC1"/>
    <property type="match status" value="1"/>
</dbReference>
<evidence type="ECO:0000256" key="2">
    <source>
        <dbReference type="SAM" id="MobiDB-lite"/>
    </source>
</evidence>
<evidence type="ECO:0000313" key="5">
    <source>
        <dbReference type="Proteomes" id="UP000054874"/>
    </source>
</evidence>
<protein>
    <recommendedName>
        <fullName evidence="3">HTH cro/C1-type domain-containing protein</fullName>
    </recommendedName>
</protein>
<dbReference type="Proteomes" id="UP000054874">
    <property type="component" value="Unassembled WGS sequence"/>
</dbReference>
<dbReference type="CDD" id="cd00093">
    <property type="entry name" value="HTH_XRE"/>
    <property type="match status" value="1"/>
</dbReference>
<dbReference type="PANTHER" id="PTHR46558">
    <property type="entry name" value="TRACRIPTIONAL REGULATORY PROTEIN-RELATED-RELATED"/>
    <property type="match status" value="1"/>
</dbReference>
<gene>
    <name evidence="4" type="ORF">ASU35_16010</name>
</gene>
<keyword evidence="5" id="KW-1185">Reference proteome</keyword>
<reference evidence="4 5" key="1">
    <citation type="submission" date="2015-11" db="EMBL/GenBank/DDBJ databases">
        <title>Butyribacter intestini gen. nov., sp. nov., a butyric acid-producing bacterium of the family Lachnospiraceae isolated from the human faeces.</title>
        <authorList>
            <person name="Zou Y."/>
            <person name="Xue W."/>
            <person name="Luo G."/>
            <person name="Lv M."/>
        </authorList>
    </citation>
    <scope>NUCLEOTIDE SEQUENCE [LARGE SCALE GENOMIC DNA]</scope>
    <source>
        <strain evidence="4 5">ACET-33324</strain>
    </source>
</reference>
<dbReference type="STRING" id="290052.ASU35_16010"/>
<proteinExistence type="predicted"/>
<dbReference type="InterPro" id="IPR001387">
    <property type="entry name" value="Cro/C1-type_HTH"/>
</dbReference>
<name>A0A0V8QAH5_9FIRM</name>
<feature type="compositionally biased region" description="Basic and acidic residues" evidence="2">
    <location>
        <begin position="118"/>
        <end position="137"/>
    </location>
</feature>